<evidence type="ECO:0000256" key="3">
    <source>
        <dbReference type="ARBA" id="ARBA00022692"/>
    </source>
</evidence>
<feature type="compositionally biased region" description="Polar residues" evidence="6">
    <location>
        <begin position="187"/>
        <end position="196"/>
    </location>
</feature>
<dbReference type="SUPFAM" id="SSF103473">
    <property type="entry name" value="MFS general substrate transporter"/>
    <property type="match status" value="1"/>
</dbReference>
<dbReference type="Pfam" id="PF07690">
    <property type="entry name" value="MFS_1"/>
    <property type="match status" value="2"/>
</dbReference>
<feature type="transmembrane region" description="Helical" evidence="7">
    <location>
        <begin position="12"/>
        <end position="32"/>
    </location>
</feature>
<dbReference type="EMBL" id="LYPA01000070">
    <property type="protein sequence ID" value="OBR63740.1"/>
    <property type="molecule type" value="Genomic_DNA"/>
</dbReference>
<dbReference type="OrthoDB" id="2545864at2"/>
<dbReference type="Gene3D" id="1.20.1250.20">
    <property type="entry name" value="MFS general substrate transporter like domains"/>
    <property type="match status" value="1"/>
</dbReference>
<feature type="transmembrane region" description="Helical" evidence="7">
    <location>
        <begin position="381"/>
        <end position="400"/>
    </location>
</feature>
<proteinExistence type="predicted"/>
<organism evidence="9 10">
    <name type="scientific">Paenibacillus oryzae</name>
    <dbReference type="NCBI Taxonomy" id="1844972"/>
    <lineage>
        <taxon>Bacteria</taxon>
        <taxon>Bacillati</taxon>
        <taxon>Bacillota</taxon>
        <taxon>Bacilli</taxon>
        <taxon>Bacillales</taxon>
        <taxon>Paenibacillaceae</taxon>
        <taxon>Paenibacillus</taxon>
    </lineage>
</organism>
<feature type="compositionally biased region" description="Basic and acidic residues" evidence="6">
    <location>
        <begin position="197"/>
        <end position="207"/>
    </location>
</feature>
<evidence type="ECO:0000256" key="6">
    <source>
        <dbReference type="SAM" id="MobiDB-lite"/>
    </source>
</evidence>
<accession>A0A1A5YEB2</accession>
<evidence type="ECO:0000313" key="10">
    <source>
        <dbReference type="Proteomes" id="UP000092024"/>
    </source>
</evidence>
<evidence type="ECO:0000256" key="4">
    <source>
        <dbReference type="ARBA" id="ARBA00022989"/>
    </source>
</evidence>
<comment type="caution">
    <text evidence="9">The sequence shown here is derived from an EMBL/GenBank/DDBJ whole genome shotgun (WGS) entry which is preliminary data.</text>
</comment>
<feature type="transmembrane region" description="Helical" evidence="7">
    <location>
        <begin position="98"/>
        <end position="120"/>
    </location>
</feature>
<sequence length="409" mass="43917">MKGALAWPFMRLYLLTLFYFGANSILNVLLPLKGAALGASNSTIGLVMGAYLFTTMLFRPWAGMIIQKYGSVTILRIILIANGIALFIYTFSGLEGYFAARMLQGICTAFFSMIVQLGIIDALPEKDRSQGISLYSLSGYLPAVFGPLIAIGIWQGSSGLSFAAAMAVIVILTASTGFNVKMEQKNEASPINSGKSNKSDRMDKPAKSGEPAITILQSYSMLITNRHLFKSSILMLTASVVFGAATTFIPLYAKEVPGGSSAIFLMLQAIAIVSSRFFLRKRIPSDGKWHSSFVMTIMLMLSVAALAVSYASMGGILFFYGGAFLMGIAQALLYPALTSYLAFVLPQENRNVLLGLFIATTDLGASLGGIVMGPISDLSSYSVMYAVCAILAGTMIVFGYSRRPQIQLS</sequence>
<feature type="transmembrane region" description="Helical" evidence="7">
    <location>
        <begin position="317"/>
        <end position="345"/>
    </location>
</feature>
<dbReference type="InterPro" id="IPR052714">
    <property type="entry name" value="MFS_Exporter"/>
</dbReference>
<dbReference type="InterPro" id="IPR011701">
    <property type="entry name" value="MFS"/>
</dbReference>
<dbReference type="AlphaFoldDB" id="A0A1A5YEB2"/>
<evidence type="ECO:0000259" key="8">
    <source>
        <dbReference type="PROSITE" id="PS50850"/>
    </source>
</evidence>
<feature type="transmembrane region" description="Helical" evidence="7">
    <location>
        <begin position="291"/>
        <end position="311"/>
    </location>
</feature>
<feature type="domain" description="Major facilitator superfamily (MFS) profile" evidence="8">
    <location>
        <begin position="8"/>
        <end position="407"/>
    </location>
</feature>
<keyword evidence="4 7" id="KW-1133">Transmembrane helix</keyword>
<feature type="transmembrane region" description="Helical" evidence="7">
    <location>
        <begin position="44"/>
        <end position="62"/>
    </location>
</feature>
<dbReference type="RefSeq" id="WP_068685867.1">
    <property type="nucleotide sequence ID" value="NZ_LYPA01000070.1"/>
</dbReference>
<dbReference type="PANTHER" id="PTHR23531">
    <property type="entry name" value="QUINOLENE RESISTANCE PROTEIN NORA"/>
    <property type="match status" value="1"/>
</dbReference>
<dbReference type="NCBIfam" id="NF047574">
    <property type="entry name" value="opine_export_Sa"/>
    <property type="match status" value="1"/>
</dbReference>
<dbReference type="GO" id="GO:0005886">
    <property type="term" value="C:plasma membrane"/>
    <property type="evidence" value="ECO:0007669"/>
    <property type="project" value="UniProtKB-SubCell"/>
</dbReference>
<evidence type="ECO:0000256" key="7">
    <source>
        <dbReference type="SAM" id="Phobius"/>
    </source>
</evidence>
<reference evidence="9 10" key="1">
    <citation type="submission" date="2016-05" db="EMBL/GenBank/DDBJ databases">
        <title>Paenibacillus oryzae. sp. nov., isolated from the rice root.</title>
        <authorList>
            <person name="Zhang J."/>
            <person name="Zhang X."/>
        </authorList>
    </citation>
    <scope>NUCLEOTIDE SEQUENCE [LARGE SCALE GENOMIC DNA]</scope>
    <source>
        <strain evidence="9 10">1DrF-4</strain>
    </source>
</reference>
<keyword evidence="3 7" id="KW-0812">Transmembrane</keyword>
<comment type="subcellular location">
    <subcellularLocation>
        <location evidence="1">Cell membrane</location>
        <topology evidence="1">Multi-pass membrane protein</topology>
    </subcellularLocation>
</comment>
<keyword evidence="10" id="KW-1185">Reference proteome</keyword>
<dbReference type="InterPro" id="IPR020846">
    <property type="entry name" value="MFS_dom"/>
</dbReference>
<evidence type="ECO:0000313" key="9">
    <source>
        <dbReference type="EMBL" id="OBR63740.1"/>
    </source>
</evidence>
<keyword evidence="5 7" id="KW-0472">Membrane</keyword>
<dbReference type="STRING" id="1844972.A7K91_08195"/>
<evidence type="ECO:0000256" key="1">
    <source>
        <dbReference type="ARBA" id="ARBA00004651"/>
    </source>
</evidence>
<feature type="transmembrane region" description="Helical" evidence="7">
    <location>
        <begin position="259"/>
        <end position="279"/>
    </location>
</feature>
<feature type="transmembrane region" description="Helical" evidence="7">
    <location>
        <begin position="233"/>
        <end position="253"/>
    </location>
</feature>
<feature type="transmembrane region" description="Helical" evidence="7">
    <location>
        <begin position="160"/>
        <end position="180"/>
    </location>
</feature>
<dbReference type="PANTHER" id="PTHR23531:SF2">
    <property type="entry name" value="PERMEASE"/>
    <property type="match status" value="1"/>
</dbReference>
<evidence type="ECO:0000256" key="2">
    <source>
        <dbReference type="ARBA" id="ARBA00022448"/>
    </source>
</evidence>
<feature type="transmembrane region" description="Helical" evidence="7">
    <location>
        <begin position="352"/>
        <end position="375"/>
    </location>
</feature>
<dbReference type="Proteomes" id="UP000092024">
    <property type="component" value="Unassembled WGS sequence"/>
</dbReference>
<dbReference type="PROSITE" id="PS50850">
    <property type="entry name" value="MFS"/>
    <property type="match status" value="1"/>
</dbReference>
<dbReference type="CDD" id="cd17489">
    <property type="entry name" value="MFS_YfcJ_like"/>
    <property type="match status" value="1"/>
</dbReference>
<feature type="transmembrane region" description="Helical" evidence="7">
    <location>
        <begin position="132"/>
        <end position="154"/>
    </location>
</feature>
<protein>
    <submittedName>
        <fullName evidence="9">Multidrug MFS transporter</fullName>
    </submittedName>
</protein>
<dbReference type="InterPro" id="IPR036259">
    <property type="entry name" value="MFS_trans_sf"/>
</dbReference>
<gene>
    <name evidence="9" type="ORF">A7K91_08195</name>
</gene>
<dbReference type="GO" id="GO:0022857">
    <property type="term" value="F:transmembrane transporter activity"/>
    <property type="evidence" value="ECO:0007669"/>
    <property type="project" value="InterPro"/>
</dbReference>
<keyword evidence="2" id="KW-0813">Transport</keyword>
<name>A0A1A5YEB2_9BACL</name>
<feature type="region of interest" description="Disordered" evidence="6">
    <location>
        <begin position="186"/>
        <end position="207"/>
    </location>
</feature>
<feature type="transmembrane region" description="Helical" evidence="7">
    <location>
        <begin position="74"/>
        <end position="92"/>
    </location>
</feature>
<evidence type="ECO:0000256" key="5">
    <source>
        <dbReference type="ARBA" id="ARBA00023136"/>
    </source>
</evidence>